<dbReference type="PANTHER" id="PTHR24148">
    <property type="entry name" value="ANKYRIN REPEAT DOMAIN-CONTAINING PROTEIN 39 HOMOLOG-RELATED"/>
    <property type="match status" value="1"/>
</dbReference>
<evidence type="ECO:0000256" key="1">
    <source>
        <dbReference type="SAM" id="MobiDB-lite"/>
    </source>
</evidence>
<comment type="caution">
    <text evidence="3">The sequence shown here is derived from an EMBL/GenBank/DDBJ whole genome shotgun (WGS) entry which is preliminary data.</text>
</comment>
<evidence type="ECO:0000259" key="2">
    <source>
        <dbReference type="Pfam" id="PF06985"/>
    </source>
</evidence>
<sequence length="772" mass="87835">MSRPKNKKDKKRKRKGEEQPAPLKKPRLDEGTSHVQQATLQARKSLQRLVDVVRDGMAKHFNTYVYTPLRERFGEDIRVLIIEPGAEDDPISCRLVPSALGDARTTSRTGSYPFTALSYFWGEGEPIHDITITSYKRPDKKLKKLSTKRRAAIQFEKRKSWCPSGTVYVRSNLFVALKRFRHKRDVRMMWIDALCIDQDDKNERSAQVKKMHELYLHATNVCIWLGDGTGDNAPNPEDCFKFLKKMLDLKNLDCLLDQGTNDTSELVRNTANIVCLMCNKWFSRRWVLQELALARKAEVVYGKPTMSWADFADAIAVFIKSGDKISPILSKSYAENAVYLGDLSIAGDMKNLGANALVDFTNNIFRRSEHGDIQQRMMTLEVLVSSLLAFEAADPRDTIYAVLSLAKDTYCLSTNSNSNARYLNFDPRLSPDYKKKSLLDVYTDFIDYCIEKSRSLDILLRHWAPTWTKEKPTNPFSRRKISSAIGEIPNEDETLPSWIPLIQNSSHGTPAQRIRGRFNGDSFVGASHRTSHRNYSASLDLPPEYKFGFKNPDGSSSKTLKPTHDGHLSIKGLRIGTVTDLVHRASNGMIFREAFKLAGFDRDWWKLHKQWADGVPRVPEGFWRTIVADRGPNGSNPPSWYPRACMDCLNNLRDYGDLRPDDVISLQKAPRIAKDFLERVKDVIWERKFARVKLRAAGNTYGLMPAGTREADLICVLFGGSVPVVLRPQEKNGQEQFTMVGECFVYGMMEGEAVSSRSWEPPYDEAELFELI</sequence>
<proteinExistence type="predicted"/>
<keyword evidence="4" id="KW-1185">Reference proteome</keyword>
<evidence type="ECO:0000313" key="4">
    <source>
        <dbReference type="Proteomes" id="UP001465668"/>
    </source>
</evidence>
<feature type="region of interest" description="Disordered" evidence="1">
    <location>
        <begin position="1"/>
        <end position="37"/>
    </location>
</feature>
<dbReference type="Pfam" id="PF06985">
    <property type="entry name" value="HET"/>
    <property type="match status" value="1"/>
</dbReference>
<feature type="compositionally biased region" description="Basic residues" evidence="1">
    <location>
        <begin position="1"/>
        <end position="14"/>
    </location>
</feature>
<dbReference type="InterPro" id="IPR010730">
    <property type="entry name" value="HET"/>
</dbReference>
<feature type="domain" description="Heterokaryon incompatibility" evidence="2">
    <location>
        <begin position="114"/>
        <end position="290"/>
    </location>
</feature>
<dbReference type="EMBL" id="JARVKM010000052">
    <property type="protein sequence ID" value="KAK9773324.1"/>
    <property type="molecule type" value="Genomic_DNA"/>
</dbReference>
<evidence type="ECO:0000313" key="3">
    <source>
        <dbReference type="EMBL" id="KAK9773324.1"/>
    </source>
</evidence>
<protein>
    <submittedName>
        <fullName evidence="3">Heterokaryon incompatibility domain-containing protein</fullName>
    </submittedName>
</protein>
<dbReference type="PANTHER" id="PTHR24148:SF64">
    <property type="entry name" value="HETEROKARYON INCOMPATIBILITY DOMAIN-CONTAINING PROTEIN"/>
    <property type="match status" value="1"/>
</dbReference>
<dbReference type="Proteomes" id="UP001465668">
    <property type="component" value="Unassembled WGS sequence"/>
</dbReference>
<gene>
    <name evidence="3" type="ORF">SCAR479_10053</name>
</gene>
<name>A0ABR2XHP2_9PEZI</name>
<dbReference type="InterPro" id="IPR052895">
    <property type="entry name" value="HetReg/Transcr_Mod"/>
</dbReference>
<accession>A0ABR2XHP2</accession>
<organism evidence="3 4">
    <name type="scientific">Seiridium cardinale</name>
    <dbReference type="NCBI Taxonomy" id="138064"/>
    <lineage>
        <taxon>Eukaryota</taxon>
        <taxon>Fungi</taxon>
        <taxon>Dikarya</taxon>
        <taxon>Ascomycota</taxon>
        <taxon>Pezizomycotina</taxon>
        <taxon>Sordariomycetes</taxon>
        <taxon>Xylariomycetidae</taxon>
        <taxon>Amphisphaeriales</taxon>
        <taxon>Sporocadaceae</taxon>
        <taxon>Seiridium</taxon>
    </lineage>
</organism>
<reference evidence="3 4" key="1">
    <citation type="submission" date="2024-02" db="EMBL/GenBank/DDBJ databases">
        <title>First draft genome assembly of two strains of Seiridium cardinale.</title>
        <authorList>
            <person name="Emiliani G."/>
            <person name="Scali E."/>
        </authorList>
    </citation>
    <scope>NUCLEOTIDE SEQUENCE [LARGE SCALE GENOMIC DNA]</scope>
    <source>
        <strain evidence="3 4">BM-138-000479</strain>
    </source>
</reference>